<accession>A0ACD0NUN2</accession>
<keyword evidence="2" id="KW-1185">Reference proteome</keyword>
<sequence length="405" mass="46787">MAAAQVLERTKAVPTKLEIDLAIDEEAIRNRLFGTPYEPNPELWKADQNKFSRLSEEERNNLYETFKGSGYPERAQGPTIWDGKVLIDQTEKWLYQVSEEERVEVEEAVKHFVSLDLGFDSISKETFPLKSLSKQLEKAKDEIHDGIGFTVIRGLKPEVWNREERIIAFAGIASYVGPVRLKQQDGQAIVHLRDLTRLKSEQRPTITLKGQTNGNQVAHTDAGDIVGLFTLGKAERGGLSQLSSVGQVYNWLAENRPDVLSTLIEPSWEWSGQEATPLFHHHKGRILAQYARRPWFGFYEDQNRRGDSPELSYEKHVALDAIHFVAEKFFLDIDLQPGDLEFFNNLQVFHARTYSEDSEENVRHLLRIWVRDEERAIEIPKVLEKRWKALLENESLRWPVEPWDK</sequence>
<reference evidence="1 2" key="1">
    <citation type="journal article" date="2018" name="Mol. Biol. Evol.">
        <title>Broad Genomic Sampling Reveals a Smut Pathogenic Ancestry of the Fungal Clade Ustilaginomycotina.</title>
        <authorList>
            <person name="Kijpornyongpan T."/>
            <person name="Mondo S.J."/>
            <person name="Barry K."/>
            <person name="Sandor L."/>
            <person name="Lee J."/>
            <person name="Lipzen A."/>
            <person name="Pangilinan J."/>
            <person name="LaButti K."/>
            <person name="Hainaut M."/>
            <person name="Henrissat B."/>
            <person name="Grigoriev I.V."/>
            <person name="Spatafora J.W."/>
            <person name="Aime M.C."/>
        </authorList>
    </citation>
    <scope>NUCLEOTIDE SEQUENCE [LARGE SCALE GENOMIC DNA]</scope>
    <source>
        <strain evidence="1 2">SA 807</strain>
    </source>
</reference>
<organism evidence="1 2">
    <name type="scientific">Violaceomyces palustris</name>
    <dbReference type="NCBI Taxonomy" id="1673888"/>
    <lineage>
        <taxon>Eukaryota</taxon>
        <taxon>Fungi</taxon>
        <taxon>Dikarya</taxon>
        <taxon>Basidiomycota</taxon>
        <taxon>Ustilaginomycotina</taxon>
        <taxon>Ustilaginomycetes</taxon>
        <taxon>Violaceomycetales</taxon>
        <taxon>Violaceomycetaceae</taxon>
        <taxon>Violaceomyces</taxon>
    </lineage>
</organism>
<gene>
    <name evidence="1" type="ORF">IE53DRAFT_375130</name>
</gene>
<proteinExistence type="predicted"/>
<evidence type="ECO:0000313" key="1">
    <source>
        <dbReference type="EMBL" id="PWN49404.1"/>
    </source>
</evidence>
<evidence type="ECO:0000313" key="2">
    <source>
        <dbReference type="Proteomes" id="UP000245626"/>
    </source>
</evidence>
<name>A0ACD0NUN2_9BASI</name>
<dbReference type="EMBL" id="KZ820055">
    <property type="protein sequence ID" value="PWN49404.1"/>
    <property type="molecule type" value="Genomic_DNA"/>
</dbReference>
<protein>
    <submittedName>
        <fullName evidence="1">Clavaminate synthase-like protein</fullName>
    </submittedName>
</protein>
<dbReference type="Proteomes" id="UP000245626">
    <property type="component" value="Unassembled WGS sequence"/>
</dbReference>